<accession>X1M0Z0</accession>
<organism evidence="1">
    <name type="scientific">marine sediment metagenome</name>
    <dbReference type="NCBI Taxonomy" id="412755"/>
    <lineage>
        <taxon>unclassified sequences</taxon>
        <taxon>metagenomes</taxon>
        <taxon>ecological metagenomes</taxon>
    </lineage>
</organism>
<evidence type="ECO:0000313" key="1">
    <source>
        <dbReference type="EMBL" id="GAI00044.1"/>
    </source>
</evidence>
<name>X1M0Z0_9ZZZZ</name>
<reference evidence="1" key="1">
    <citation type="journal article" date="2014" name="Front. Microbiol.">
        <title>High frequency of phylogenetically diverse reductive dehalogenase-homologous genes in deep subseafloor sedimentary metagenomes.</title>
        <authorList>
            <person name="Kawai M."/>
            <person name="Futagami T."/>
            <person name="Toyoda A."/>
            <person name="Takaki Y."/>
            <person name="Nishi S."/>
            <person name="Hori S."/>
            <person name="Arai W."/>
            <person name="Tsubouchi T."/>
            <person name="Morono Y."/>
            <person name="Uchiyama I."/>
            <person name="Ito T."/>
            <person name="Fujiyama A."/>
            <person name="Inagaki F."/>
            <person name="Takami H."/>
        </authorList>
    </citation>
    <scope>NUCLEOTIDE SEQUENCE</scope>
    <source>
        <strain evidence="1">Expedition CK06-06</strain>
    </source>
</reference>
<proteinExistence type="predicted"/>
<feature type="non-terminal residue" evidence="1">
    <location>
        <position position="61"/>
    </location>
</feature>
<comment type="caution">
    <text evidence="1">The sequence shown here is derived from an EMBL/GenBank/DDBJ whole genome shotgun (WGS) entry which is preliminary data.</text>
</comment>
<protein>
    <submittedName>
        <fullName evidence="1">Uncharacterized protein</fullName>
    </submittedName>
</protein>
<gene>
    <name evidence="1" type="ORF">S03H2_72383</name>
</gene>
<dbReference type="AlphaFoldDB" id="X1M0Z0"/>
<feature type="non-terminal residue" evidence="1">
    <location>
        <position position="1"/>
    </location>
</feature>
<sequence>GVKAEAHVHGWFKLIGNRFTGFDEEGSTALALHEDKAGRDLRILCARNIFERCANVVAETV</sequence>
<dbReference type="EMBL" id="BARU01048903">
    <property type="protein sequence ID" value="GAI00044.1"/>
    <property type="molecule type" value="Genomic_DNA"/>
</dbReference>